<feature type="region of interest" description="Disordered" evidence="1">
    <location>
        <begin position="113"/>
        <end position="147"/>
    </location>
</feature>
<feature type="compositionally biased region" description="Polar residues" evidence="1">
    <location>
        <begin position="441"/>
        <end position="458"/>
    </location>
</feature>
<dbReference type="EMBL" id="CAJNOJ010000015">
    <property type="protein sequence ID" value="CAF0814389.1"/>
    <property type="molecule type" value="Genomic_DNA"/>
</dbReference>
<organism evidence="2 5">
    <name type="scientific">Adineta ricciae</name>
    <name type="common">Rotifer</name>
    <dbReference type="NCBI Taxonomy" id="249248"/>
    <lineage>
        <taxon>Eukaryota</taxon>
        <taxon>Metazoa</taxon>
        <taxon>Spiralia</taxon>
        <taxon>Gnathifera</taxon>
        <taxon>Rotifera</taxon>
        <taxon>Eurotatoria</taxon>
        <taxon>Bdelloidea</taxon>
        <taxon>Adinetida</taxon>
        <taxon>Adinetidae</taxon>
        <taxon>Adineta</taxon>
    </lineage>
</organism>
<feature type="region of interest" description="Disordered" evidence="1">
    <location>
        <begin position="439"/>
        <end position="467"/>
    </location>
</feature>
<feature type="region of interest" description="Disordered" evidence="1">
    <location>
        <begin position="48"/>
        <end position="100"/>
    </location>
</feature>
<name>A0A813TNV6_ADIRI</name>
<dbReference type="EMBL" id="CAJNOR010002774">
    <property type="protein sequence ID" value="CAF1339436.1"/>
    <property type="molecule type" value="Genomic_DNA"/>
</dbReference>
<accession>A0A813TNV6</accession>
<comment type="caution">
    <text evidence="2">The sequence shown here is derived from an EMBL/GenBank/DDBJ whole genome shotgun (WGS) entry which is preliminary data.</text>
</comment>
<sequence length="467" mass="52997">MSVVLPNSRFVEAIPHPILDNSSKMMRLIANPVYDRLTLSRAANVRRYNATNTGQQEPQLNREKETSEYPSFQPNDTEEITTTPLSHPSDSDVFRARSKSTPKIQSLLPIHLRTALLPNPKPPRSVTPGSQSRAPTARSRASTTRSRALAVRARQRARPNPADLPLEAIQAELIAETANIPKPVPDRTIRYVNTRHGFEVQYYSSQNWLSTDVYTKETLPQHEQTFREMLEKKRLQERLSRNIYSSDYYSHRLSDLLHTYKQGNLSHAEWAKQNYQLHFLKTLYIQAVQREQKERSENAGNTDIDRPTSTTTTTQPNESKDTKTEENIEQQNNQSRTHFSSNLIDEASFISTNSFTLPISSATDGNPTPLPTRTRLISISTNDDTKDFHRPTVSQPVIRPKTASTVVSSAKKSKTLFMFDEQRWSLQAMVKRVVGLADKLPSTSNPTETQPLSTTNTHTNDKSEKVT</sequence>
<reference evidence="2" key="1">
    <citation type="submission" date="2021-02" db="EMBL/GenBank/DDBJ databases">
        <authorList>
            <person name="Nowell W R."/>
        </authorList>
    </citation>
    <scope>NUCLEOTIDE SEQUENCE</scope>
</reference>
<dbReference type="Proteomes" id="UP000663852">
    <property type="component" value="Unassembled WGS sequence"/>
</dbReference>
<evidence type="ECO:0000313" key="5">
    <source>
        <dbReference type="Proteomes" id="UP000663852"/>
    </source>
</evidence>
<feature type="compositionally biased region" description="Low complexity" evidence="1">
    <location>
        <begin position="130"/>
        <end position="147"/>
    </location>
</feature>
<evidence type="ECO:0000256" key="1">
    <source>
        <dbReference type="SAM" id="MobiDB-lite"/>
    </source>
</evidence>
<evidence type="ECO:0000313" key="4">
    <source>
        <dbReference type="Proteomes" id="UP000663828"/>
    </source>
</evidence>
<dbReference type="OrthoDB" id="10009111at2759"/>
<protein>
    <submittedName>
        <fullName evidence="2">Uncharacterized protein</fullName>
    </submittedName>
</protein>
<feature type="compositionally biased region" description="Polar residues" evidence="1">
    <location>
        <begin position="68"/>
        <end position="88"/>
    </location>
</feature>
<dbReference type="Proteomes" id="UP000663828">
    <property type="component" value="Unassembled WGS sequence"/>
</dbReference>
<feature type="region of interest" description="Disordered" evidence="1">
    <location>
        <begin position="291"/>
        <end position="336"/>
    </location>
</feature>
<proteinExistence type="predicted"/>
<gene>
    <name evidence="2" type="ORF">EDS130_LOCUS5519</name>
    <name evidence="3" type="ORF">XAT740_LOCUS30872</name>
</gene>
<feature type="compositionally biased region" description="Polar residues" evidence="1">
    <location>
        <begin position="49"/>
        <end position="59"/>
    </location>
</feature>
<keyword evidence="4" id="KW-1185">Reference proteome</keyword>
<dbReference type="AlphaFoldDB" id="A0A813TNV6"/>
<evidence type="ECO:0000313" key="3">
    <source>
        <dbReference type="EMBL" id="CAF1339436.1"/>
    </source>
</evidence>
<evidence type="ECO:0000313" key="2">
    <source>
        <dbReference type="EMBL" id="CAF0814389.1"/>
    </source>
</evidence>